<dbReference type="Proteomes" id="UP000835052">
    <property type="component" value="Unassembled WGS sequence"/>
</dbReference>
<dbReference type="EMBL" id="CAJGYM010000043">
    <property type="protein sequence ID" value="CAD6194367.1"/>
    <property type="molecule type" value="Genomic_DNA"/>
</dbReference>
<feature type="transmembrane region" description="Helical" evidence="1">
    <location>
        <begin position="104"/>
        <end position="124"/>
    </location>
</feature>
<proteinExistence type="predicted"/>
<keyword evidence="3" id="KW-1185">Reference proteome</keyword>
<name>A0A8S1HGT5_9PELO</name>
<comment type="caution">
    <text evidence="2">The sequence shown here is derived from an EMBL/GenBank/DDBJ whole genome shotgun (WGS) entry which is preliminary data.</text>
</comment>
<dbReference type="AlphaFoldDB" id="A0A8S1HGT5"/>
<reference evidence="2" key="1">
    <citation type="submission" date="2020-10" db="EMBL/GenBank/DDBJ databases">
        <authorList>
            <person name="Kikuchi T."/>
        </authorList>
    </citation>
    <scope>NUCLEOTIDE SEQUENCE</scope>
    <source>
        <strain evidence="2">NKZ352</strain>
    </source>
</reference>
<sequence length="191" mass="22186">MHYTSMVSFWDYFNRSVLFDGSERYLFIPVYFDLLEVKEDGLLLLLSSVLGVEALLLAMFFMFGWLFMYKVLKVSVFIGAPIFAVWIIVQGVIFFLNWNQPFTGVYAVTHLDFSLAISTFFIILQNTLSVPQWRETIFSMIRRKEMTSVSPTIVNTDVIDSKVFMRQLNSMWEMQAPDNPRASSFSKITNC</sequence>
<accession>A0A8S1HGT5</accession>
<feature type="transmembrane region" description="Helical" evidence="1">
    <location>
        <begin position="42"/>
        <end position="67"/>
    </location>
</feature>
<evidence type="ECO:0000256" key="1">
    <source>
        <dbReference type="SAM" id="Phobius"/>
    </source>
</evidence>
<protein>
    <submittedName>
        <fullName evidence="2">Uncharacterized protein</fullName>
    </submittedName>
</protein>
<evidence type="ECO:0000313" key="3">
    <source>
        <dbReference type="Proteomes" id="UP000835052"/>
    </source>
</evidence>
<keyword evidence="1" id="KW-0812">Transmembrane</keyword>
<organism evidence="2 3">
    <name type="scientific">Caenorhabditis auriculariae</name>
    <dbReference type="NCBI Taxonomy" id="2777116"/>
    <lineage>
        <taxon>Eukaryota</taxon>
        <taxon>Metazoa</taxon>
        <taxon>Ecdysozoa</taxon>
        <taxon>Nematoda</taxon>
        <taxon>Chromadorea</taxon>
        <taxon>Rhabditida</taxon>
        <taxon>Rhabditina</taxon>
        <taxon>Rhabditomorpha</taxon>
        <taxon>Rhabditoidea</taxon>
        <taxon>Rhabditidae</taxon>
        <taxon>Peloderinae</taxon>
        <taxon>Caenorhabditis</taxon>
    </lineage>
</organism>
<evidence type="ECO:0000313" key="2">
    <source>
        <dbReference type="EMBL" id="CAD6194367.1"/>
    </source>
</evidence>
<keyword evidence="1" id="KW-1133">Transmembrane helix</keyword>
<feature type="transmembrane region" description="Helical" evidence="1">
    <location>
        <begin position="74"/>
        <end position="98"/>
    </location>
</feature>
<gene>
    <name evidence="2" type="ORF">CAUJ_LOCUS10286</name>
</gene>
<keyword evidence="1" id="KW-0472">Membrane</keyword>